<dbReference type="InterPro" id="IPR011701">
    <property type="entry name" value="MFS"/>
</dbReference>
<evidence type="ECO:0000256" key="7">
    <source>
        <dbReference type="SAM" id="Phobius"/>
    </source>
</evidence>
<sequence>MASNTLNLEEQRANNKKMMPVLVIGTFLGFLNQTLMNVALPKIMQTFSITAAQGQWLSNGYMLVNGIMVPLTAYLIQRFSTRQLYLTAMSIFAVGTVIGGIAPTYSILIVGRMVQAAGAGIIAPLMNVSIMNMYSMNERGRAMGWVGLALNFAPAMGPTLSGYLVQNLSWRYLFFLVAPLIIIDIIFAAKVLRNLTEAQKLPLNWGGVVLSSVGLGSLLLGFSNAGDYGVASLNVLGYVIIGVAVVAVFVYQQIHSKVKLLNFNVFKYHNFNVAVIINIFLMMAQYGGMLLLPLYMQNIRGYSAMISGLALLPGALVTGIMSPISGNLYDRYGAKYMSLIGTMILFLGTIMLSRVSMTSTFAWVAGSQAVRQLGLSLIIMPIQTEALNCLPPKIIPDGSAMYTTIRQVAGSFGTAVLIGIMSLIQKSKVAALAVHHSMHYATENGALQATSYTYLIAAACIVVACCLTLKFSTLRKN</sequence>
<feature type="transmembrane region" description="Helical" evidence="7">
    <location>
        <begin position="271"/>
        <end position="296"/>
    </location>
</feature>
<dbReference type="Gene3D" id="1.20.1720.10">
    <property type="entry name" value="Multidrug resistance protein D"/>
    <property type="match status" value="1"/>
</dbReference>
<feature type="transmembrane region" description="Helical" evidence="7">
    <location>
        <begin position="142"/>
        <end position="164"/>
    </location>
</feature>
<dbReference type="PANTHER" id="PTHR42718">
    <property type="entry name" value="MAJOR FACILITATOR SUPERFAMILY MULTIDRUG TRANSPORTER MFSC"/>
    <property type="match status" value="1"/>
</dbReference>
<gene>
    <name evidence="9" type="ORF">LPAF129_16520</name>
</gene>
<dbReference type="SUPFAM" id="SSF103473">
    <property type="entry name" value="MFS general substrate transporter"/>
    <property type="match status" value="1"/>
</dbReference>
<comment type="caution">
    <text evidence="9">The sequence shown here is derived from an EMBL/GenBank/DDBJ whole genome shotgun (WGS) entry which is preliminary data.</text>
</comment>
<feature type="transmembrane region" description="Helical" evidence="7">
    <location>
        <begin position="84"/>
        <end position="103"/>
    </location>
</feature>
<feature type="transmembrane region" description="Helical" evidence="7">
    <location>
        <begin position="228"/>
        <end position="251"/>
    </location>
</feature>
<feature type="transmembrane region" description="Helical" evidence="7">
    <location>
        <begin position="336"/>
        <end position="355"/>
    </location>
</feature>
<feature type="transmembrane region" description="Helical" evidence="7">
    <location>
        <begin position="170"/>
        <end position="189"/>
    </location>
</feature>
<feature type="transmembrane region" description="Helical" evidence="7">
    <location>
        <begin position="60"/>
        <end position="77"/>
    </location>
</feature>
<dbReference type="RefSeq" id="WP_244055964.1">
    <property type="nucleotide sequence ID" value="NZ_BQXH01000016.1"/>
</dbReference>
<keyword evidence="10" id="KW-1185">Reference proteome</keyword>
<feature type="transmembrane region" description="Helical" evidence="7">
    <location>
        <begin position="201"/>
        <end position="222"/>
    </location>
</feature>
<keyword evidence="2" id="KW-0813">Transport</keyword>
<dbReference type="CDD" id="cd17503">
    <property type="entry name" value="MFS_LmrB_MDR_like"/>
    <property type="match status" value="1"/>
</dbReference>
<dbReference type="PRINTS" id="PR01036">
    <property type="entry name" value="TCRTETB"/>
</dbReference>
<evidence type="ECO:0000256" key="3">
    <source>
        <dbReference type="ARBA" id="ARBA00022475"/>
    </source>
</evidence>
<evidence type="ECO:0000256" key="2">
    <source>
        <dbReference type="ARBA" id="ARBA00022448"/>
    </source>
</evidence>
<evidence type="ECO:0000313" key="10">
    <source>
        <dbReference type="Proteomes" id="UP001055149"/>
    </source>
</evidence>
<feature type="transmembrane region" description="Helical" evidence="7">
    <location>
        <begin position="109"/>
        <end position="130"/>
    </location>
</feature>
<dbReference type="InterPro" id="IPR036259">
    <property type="entry name" value="MFS_trans_sf"/>
</dbReference>
<dbReference type="EMBL" id="BQXH01000016">
    <property type="protein sequence ID" value="GKS81966.1"/>
    <property type="molecule type" value="Genomic_DNA"/>
</dbReference>
<dbReference type="NCBIfam" id="TIGR00711">
    <property type="entry name" value="efflux_EmrB"/>
    <property type="match status" value="1"/>
</dbReference>
<evidence type="ECO:0000259" key="8">
    <source>
        <dbReference type="PROSITE" id="PS50850"/>
    </source>
</evidence>
<evidence type="ECO:0000256" key="5">
    <source>
        <dbReference type="ARBA" id="ARBA00022989"/>
    </source>
</evidence>
<protein>
    <submittedName>
        <fullName evidence="9">Multidrug MFS transporter</fullName>
    </submittedName>
</protein>
<keyword evidence="3" id="KW-1003">Cell membrane</keyword>
<name>A0ABQ5JIK7_9LACO</name>
<comment type="subcellular location">
    <subcellularLocation>
        <location evidence="1">Cell membrane</location>
        <topology evidence="1">Multi-pass membrane protein</topology>
    </subcellularLocation>
</comment>
<dbReference type="Proteomes" id="UP001055149">
    <property type="component" value="Unassembled WGS sequence"/>
</dbReference>
<evidence type="ECO:0000256" key="4">
    <source>
        <dbReference type="ARBA" id="ARBA00022692"/>
    </source>
</evidence>
<accession>A0ABQ5JIK7</accession>
<dbReference type="InterPro" id="IPR020846">
    <property type="entry name" value="MFS_dom"/>
</dbReference>
<feature type="transmembrane region" description="Helical" evidence="7">
    <location>
        <begin position="21"/>
        <end position="40"/>
    </location>
</feature>
<keyword evidence="5 7" id="KW-1133">Transmembrane helix</keyword>
<dbReference type="Gene3D" id="1.20.1250.20">
    <property type="entry name" value="MFS general substrate transporter like domains"/>
    <property type="match status" value="1"/>
</dbReference>
<evidence type="ECO:0000256" key="6">
    <source>
        <dbReference type="ARBA" id="ARBA00023136"/>
    </source>
</evidence>
<feature type="transmembrane region" description="Helical" evidence="7">
    <location>
        <begin position="302"/>
        <end position="324"/>
    </location>
</feature>
<reference evidence="9" key="1">
    <citation type="journal article" date="2022" name="Int. J. Syst. Evol. Microbiol.">
        <title>A novel species of lactic acid bacteria, Ligilactobacillus pabuli sp. nov., isolated from alfalfa silage.</title>
        <authorList>
            <person name="Tohno M."/>
            <person name="Tanizawa Y."/>
            <person name="Sawada H."/>
            <person name="Sakamoto M."/>
            <person name="Ohkuma M."/>
            <person name="Kobayashi H."/>
        </authorList>
    </citation>
    <scope>NUCLEOTIDE SEQUENCE</scope>
    <source>
        <strain evidence="9">AF129</strain>
    </source>
</reference>
<dbReference type="PANTHER" id="PTHR42718:SF24">
    <property type="entry name" value="MAJOR FACILITATOR SUPERFAMILY (MFS) PROFILE DOMAIN-CONTAINING PROTEIN"/>
    <property type="match status" value="1"/>
</dbReference>
<dbReference type="InterPro" id="IPR004638">
    <property type="entry name" value="EmrB-like"/>
</dbReference>
<feature type="domain" description="Major facilitator superfamily (MFS) profile" evidence="8">
    <location>
        <begin position="18"/>
        <end position="476"/>
    </location>
</feature>
<feature type="transmembrane region" description="Helical" evidence="7">
    <location>
        <begin position="452"/>
        <end position="471"/>
    </location>
</feature>
<evidence type="ECO:0000256" key="1">
    <source>
        <dbReference type="ARBA" id="ARBA00004651"/>
    </source>
</evidence>
<proteinExistence type="predicted"/>
<dbReference type="PROSITE" id="PS50850">
    <property type="entry name" value="MFS"/>
    <property type="match status" value="1"/>
</dbReference>
<keyword evidence="6 7" id="KW-0472">Membrane</keyword>
<dbReference type="Pfam" id="PF07690">
    <property type="entry name" value="MFS_1"/>
    <property type="match status" value="1"/>
</dbReference>
<organism evidence="9 10">
    <name type="scientific">Ligilactobacillus pabuli</name>
    <dbReference type="NCBI Taxonomy" id="2886039"/>
    <lineage>
        <taxon>Bacteria</taxon>
        <taxon>Bacillati</taxon>
        <taxon>Bacillota</taxon>
        <taxon>Bacilli</taxon>
        <taxon>Lactobacillales</taxon>
        <taxon>Lactobacillaceae</taxon>
        <taxon>Ligilactobacillus</taxon>
    </lineage>
</organism>
<feature type="transmembrane region" description="Helical" evidence="7">
    <location>
        <begin position="403"/>
        <end position="424"/>
    </location>
</feature>
<keyword evidence="4 7" id="KW-0812">Transmembrane</keyword>
<evidence type="ECO:0000313" key="9">
    <source>
        <dbReference type="EMBL" id="GKS81966.1"/>
    </source>
</evidence>